<proteinExistence type="predicted"/>
<sequence length="132" mass="15413">MYTEMTIQPREWNKCCQSVSGTPLLVQRWMPARRRMNRWWTTACSIRAIHTWDGMGRIFFFFAASRLNKNWHLRLPFFFLLLLVYLSVPFSVEIHHHPLSFSVPQPPQTSVWCWPSGSCIAALTVVELGSLS</sequence>
<dbReference type="RefSeq" id="XP_062697341.1">
    <property type="nucleotide sequence ID" value="XM_062834037.1"/>
</dbReference>
<dbReference type="Proteomes" id="UP001285908">
    <property type="component" value="Unassembled WGS sequence"/>
</dbReference>
<reference evidence="2 3" key="1">
    <citation type="journal article" date="2023" name="Mol. Phylogenet. Evol.">
        <title>Genome-scale phylogeny and comparative genomics of the fungal order Sordariales.</title>
        <authorList>
            <person name="Hensen N."/>
            <person name="Bonometti L."/>
            <person name="Westerberg I."/>
            <person name="Brannstrom I.O."/>
            <person name="Guillou S."/>
            <person name="Cros-Aarteil S."/>
            <person name="Calhoun S."/>
            <person name="Haridas S."/>
            <person name="Kuo A."/>
            <person name="Mondo S."/>
            <person name="Pangilinan J."/>
            <person name="Riley R."/>
            <person name="LaButti K."/>
            <person name="Andreopoulos B."/>
            <person name="Lipzen A."/>
            <person name="Chen C."/>
            <person name="Yan M."/>
            <person name="Daum C."/>
            <person name="Ng V."/>
            <person name="Clum A."/>
            <person name="Steindorff A."/>
            <person name="Ohm R.A."/>
            <person name="Martin F."/>
            <person name="Silar P."/>
            <person name="Natvig D.O."/>
            <person name="Lalanne C."/>
            <person name="Gautier V."/>
            <person name="Ament-Velasquez S.L."/>
            <person name="Kruys A."/>
            <person name="Hutchinson M.I."/>
            <person name="Powell A.J."/>
            <person name="Barry K."/>
            <person name="Miller A.N."/>
            <person name="Grigoriev I.V."/>
            <person name="Debuchy R."/>
            <person name="Gladieux P."/>
            <person name="Hiltunen Thoren M."/>
            <person name="Johannesson H."/>
        </authorList>
    </citation>
    <scope>NUCLEOTIDE SEQUENCE [LARGE SCALE GENOMIC DNA]</scope>
    <source>
        <strain evidence="2 3">FGSC 10403</strain>
    </source>
</reference>
<organism evidence="2 3">
    <name type="scientific">Neurospora hispaniola</name>
    <dbReference type="NCBI Taxonomy" id="588809"/>
    <lineage>
        <taxon>Eukaryota</taxon>
        <taxon>Fungi</taxon>
        <taxon>Dikarya</taxon>
        <taxon>Ascomycota</taxon>
        <taxon>Pezizomycotina</taxon>
        <taxon>Sordariomycetes</taxon>
        <taxon>Sordariomycetidae</taxon>
        <taxon>Sordariales</taxon>
        <taxon>Sordariaceae</taxon>
        <taxon>Neurospora</taxon>
    </lineage>
</organism>
<comment type="caution">
    <text evidence="2">The sequence shown here is derived from an EMBL/GenBank/DDBJ whole genome shotgun (WGS) entry which is preliminary data.</text>
</comment>
<keyword evidence="1" id="KW-0472">Membrane</keyword>
<name>A0AAJ0IG53_9PEZI</name>
<keyword evidence="3" id="KW-1185">Reference proteome</keyword>
<gene>
    <name evidence="2" type="ORF">B0T23DRAFT_24099</name>
</gene>
<keyword evidence="1" id="KW-1133">Transmembrane helix</keyword>
<keyword evidence="1" id="KW-0812">Transmembrane</keyword>
<evidence type="ECO:0000256" key="1">
    <source>
        <dbReference type="SAM" id="Phobius"/>
    </source>
</evidence>
<dbReference type="GeneID" id="87871659"/>
<dbReference type="AlphaFoldDB" id="A0AAJ0IG53"/>
<feature type="transmembrane region" description="Helical" evidence="1">
    <location>
        <begin position="75"/>
        <end position="92"/>
    </location>
</feature>
<dbReference type="EMBL" id="JAULSX010000001">
    <property type="protein sequence ID" value="KAK3499708.1"/>
    <property type="molecule type" value="Genomic_DNA"/>
</dbReference>
<evidence type="ECO:0000313" key="2">
    <source>
        <dbReference type="EMBL" id="KAK3499708.1"/>
    </source>
</evidence>
<accession>A0AAJ0IG53</accession>
<protein>
    <submittedName>
        <fullName evidence="2">Uncharacterized protein</fullName>
    </submittedName>
</protein>
<evidence type="ECO:0000313" key="3">
    <source>
        <dbReference type="Proteomes" id="UP001285908"/>
    </source>
</evidence>